<dbReference type="CDD" id="cd00077">
    <property type="entry name" value="HDc"/>
    <property type="match status" value="1"/>
</dbReference>
<organism evidence="2">
    <name type="scientific">mine drainage metagenome</name>
    <dbReference type="NCBI Taxonomy" id="410659"/>
    <lineage>
        <taxon>unclassified sequences</taxon>
        <taxon>metagenomes</taxon>
        <taxon>ecological metagenomes</taxon>
    </lineage>
</organism>
<evidence type="ECO:0000259" key="1">
    <source>
        <dbReference type="PROSITE" id="PS51832"/>
    </source>
</evidence>
<dbReference type="PANTHER" id="PTHR43155:SF2">
    <property type="entry name" value="CYCLIC DI-GMP PHOSPHODIESTERASE PA4108"/>
    <property type="match status" value="1"/>
</dbReference>
<accession>E6QQU1</accession>
<dbReference type="NCBIfam" id="TIGR00277">
    <property type="entry name" value="HDIG"/>
    <property type="match status" value="1"/>
</dbReference>
<proteinExistence type="predicted"/>
<dbReference type="PROSITE" id="PS51832">
    <property type="entry name" value="HD_GYP"/>
    <property type="match status" value="1"/>
</dbReference>
<protein>
    <recommendedName>
        <fullName evidence="1">HD-GYP domain-containing protein</fullName>
    </recommendedName>
</protein>
<dbReference type="AlphaFoldDB" id="E6QQU1"/>
<comment type="caution">
    <text evidence="2">The sequence shown here is derived from an EMBL/GenBank/DDBJ whole genome shotgun (WGS) entry which is preliminary data.</text>
</comment>
<dbReference type="EMBL" id="CABR01000041">
    <property type="protein sequence ID" value="CBI09612.1"/>
    <property type="molecule type" value="Genomic_DNA"/>
</dbReference>
<sequence>MRKKIAITELKTGMYIDELCGSWMDHPFWKTAFKLEDTKDLVSLQHSVIKEVWIDTAKGLDVAPRATHQVEEDTGSHADQSLKHAATVAPKIHVSVPLELELARAEQIRNEGRHAIMSMFAEVRMGKALPMDEMVILVDKINDSVMRNHSALLSLVKLKNKDDYTYLHSVAVCALMIALGKQMEIEENQLKLLGMAGLLHDVGKIAMPEAILNKPGRLTDDEFALIKTHPVRGWEILKECPSMNALVQDVCLHHHERVDGAGYPDKLSGPALTLAARMGAICDVYDAITSDRCYKAGWPPAEAIRKMVEWQNGHFDATIFQAFVRTIGIYPVGTLLKLKSDRLAVVTDQSEKSLLKPIVKVFFSICSNTLIKMELVDLSHTQDTIENIEHADKWGLDVKKITGIV</sequence>
<dbReference type="Pfam" id="PF13487">
    <property type="entry name" value="HD_5"/>
    <property type="match status" value="1"/>
</dbReference>
<reference evidence="2" key="1">
    <citation type="submission" date="2009-10" db="EMBL/GenBank/DDBJ databases">
        <title>Diversity of trophic interactions inside an arsenic-rich microbial ecosystem.</title>
        <authorList>
            <person name="Bertin P.N."/>
            <person name="Heinrich-Salmeron A."/>
            <person name="Pelletier E."/>
            <person name="Goulhen-Chollet F."/>
            <person name="Arsene-Ploetze F."/>
            <person name="Gallien S."/>
            <person name="Calteau A."/>
            <person name="Vallenet D."/>
            <person name="Casiot C."/>
            <person name="Chane-Woon-Ming B."/>
            <person name="Giloteaux L."/>
            <person name="Barakat M."/>
            <person name="Bonnefoy V."/>
            <person name="Bruneel O."/>
            <person name="Chandler M."/>
            <person name="Cleiss J."/>
            <person name="Duran R."/>
            <person name="Elbaz-Poulichet F."/>
            <person name="Fonknechten N."/>
            <person name="Lauga B."/>
            <person name="Mornico D."/>
            <person name="Ortet P."/>
            <person name="Schaeffer C."/>
            <person name="Siguier P."/>
            <person name="Alexander Thil Smith A."/>
            <person name="Van Dorsselaer A."/>
            <person name="Weissenbach J."/>
            <person name="Medigue C."/>
            <person name="Le Paslier D."/>
        </authorList>
    </citation>
    <scope>NUCLEOTIDE SEQUENCE</scope>
</reference>
<dbReference type="Gene3D" id="1.10.3210.10">
    <property type="entry name" value="Hypothetical protein af1432"/>
    <property type="match status" value="1"/>
</dbReference>
<dbReference type="SMART" id="SM00471">
    <property type="entry name" value="HDc"/>
    <property type="match status" value="1"/>
</dbReference>
<dbReference type="SUPFAM" id="SSF109604">
    <property type="entry name" value="HD-domain/PDEase-like"/>
    <property type="match status" value="1"/>
</dbReference>
<dbReference type="InterPro" id="IPR003607">
    <property type="entry name" value="HD/PDEase_dom"/>
</dbReference>
<dbReference type="InterPro" id="IPR037522">
    <property type="entry name" value="HD_GYP_dom"/>
</dbReference>
<feature type="domain" description="HD-GYP" evidence="1">
    <location>
        <begin position="141"/>
        <end position="339"/>
    </location>
</feature>
<dbReference type="InterPro" id="IPR006675">
    <property type="entry name" value="HDIG_dom"/>
</dbReference>
<evidence type="ECO:0000313" key="2">
    <source>
        <dbReference type="EMBL" id="CBI09612.1"/>
    </source>
</evidence>
<name>E6QQU1_9ZZZZ</name>
<gene>
    <name evidence="2" type="ORF">CARN7_0349</name>
</gene>
<dbReference type="InterPro" id="IPR021812">
    <property type="entry name" value="DUF3391"/>
</dbReference>
<dbReference type="Pfam" id="PF11871">
    <property type="entry name" value="DUF3391"/>
    <property type="match status" value="1"/>
</dbReference>
<dbReference type="PANTHER" id="PTHR43155">
    <property type="entry name" value="CYCLIC DI-GMP PHOSPHODIESTERASE PA4108-RELATED"/>
    <property type="match status" value="1"/>
</dbReference>